<dbReference type="EC" id="1.1.1.169" evidence="3 10"/>
<evidence type="ECO:0000256" key="10">
    <source>
        <dbReference type="RuleBase" id="RU362068"/>
    </source>
</evidence>
<proteinExistence type="inferred from homology"/>
<keyword evidence="5 10" id="KW-0566">Pantothenate biosynthesis</keyword>
<comment type="similarity">
    <text evidence="2 10">Belongs to the ketopantoate reductase family.</text>
</comment>
<keyword evidence="14" id="KW-1185">Reference proteome</keyword>
<dbReference type="OrthoDB" id="8555723at2"/>
<evidence type="ECO:0000256" key="7">
    <source>
        <dbReference type="ARBA" id="ARBA00023002"/>
    </source>
</evidence>
<evidence type="ECO:0000313" key="14">
    <source>
        <dbReference type="Proteomes" id="UP000243719"/>
    </source>
</evidence>
<dbReference type="Pfam" id="PF02558">
    <property type="entry name" value="ApbA"/>
    <property type="match status" value="1"/>
</dbReference>
<dbReference type="InterPro" id="IPR008927">
    <property type="entry name" value="6-PGluconate_DH-like_C_sf"/>
</dbReference>
<dbReference type="UniPathway" id="UPA00028">
    <property type="reaction ID" value="UER00004"/>
</dbReference>
<dbReference type="EMBL" id="FNLO01000008">
    <property type="protein sequence ID" value="SDV49396.1"/>
    <property type="molecule type" value="Genomic_DNA"/>
</dbReference>
<dbReference type="InterPro" id="IPR036291">
    <property type="entry name" value="NAD(P)-bd_dom_sf"/>
</dbReference>
<dbReference type="InterPro" id="IPR013752">
    <property type="entry name" value="KPA_reductase"/>
</dbReference>
<dbReference type="GO" id="GO:0008677">
    <property type="term" value="F:2-dehydropantoate 2-reductase activity"/>
    <property type="evidence" value="ECO:0007669"/>
    <property type="project" value="UniProtKB-EC"/>
</dbReference>
<dbReference type="NCBIfam" id="NF009541">
    <property type="entry name" value="PRK12921.1-1"/>
    <property type="match status" value="1"/>
</dbReference>
<dbReference type="InterPro" id="IPR013328">
    <property type="entry name" value="6PGD_dom2"/>
</dbReference>
<comment type="catalytic activity">
    <reaction evidence="9 10">
        <text>(R)-pantoate + NADP(+) = 2-dehydropantoate + NADPH + H(+)</text>
        <dbReference type="Rhea" id="RHEA:16233"/>
        <dbReference type="ChEBI" id="CHEBI:11561"/>
        <dbReference type="ChEBI" id="CHEBI:15378"/>
        <dbReference type="ChEBI" id="CHEBI:15980"/>
        <dbReference type="ChEBI" id="CHEBI:57783"/>
        <dbReference type="ChEBI" id="CHEBI:58349"/>
        <dbReference type="EC" id="1.1.1.169"/>
    </reaction>
</comment>
<dbReference type="STRING" id="1770053.SAMN05216551_10843"/>
<dbReference type="GO" id="GO:0015940">
    <property type="term" value="P:pantothenate biosynthetic process"/>
    <property type="evidence" value="ECO:0007669"/>
    <property type="project" value="UniProtKB-UniPathway"/>
</dbReference>
<evidence type="ECO:0000313" key="13">
    <source>
        <dbReference type="EMBL" id="SDV49396.1"/>
    </source>
</evidence>
<dbReference type="SUPFAM" id="SSF51735">
    <property type="entry name" value="NAD(P)-binding Rossmann-fold domains"/>
    <property type="match status" value="1"/>
</dbReference>
<gene>
    <name evidence="13" type="ORF">SAMN05216551_10843</name>
</gene>
<dbReference type="NCBIfam" id="TIGR00745">
    <property type="entry name" value="apbA_panE"/>
    <property type="match status" value="1"/>
</dbReference>
<comment type="function">
    <text evidence="10">Catalyzes the NADPH-dependent reduction of ketopantoate into pantoic acid.</text>
</comment>
<evidence type="ECO:0000259" key="12">
    <source>
        <dbReference type="Pfam" id="PF08546"/>
    </source>
</evidence>
<evidence type="ECO:0000256" key="9">
    <source>
        <dbReference type="ARBA" id="ARBA00048793"/>
    </source>
</evidence>
<dbReference type="PANTHER" id="PTHR43765:SF2">
    <property type="entry name" value="2-DEHYDROPANTOATE 2-REDUCTASE"/>
    <property type="match status" value="1"/>
</dbReference>
<dbReference type="GO" id="GO:0005737">
    <property type="term" value="C:cytoplasm"/>
    <property type="evidence" value="ECO:0007669"/>
    <property type="project" value="TreeGrafter"/>
</dbReference>
<evidence type="ECO:0000256" key="4">
    <source>
        <dbReference type="ARBA" id="ARBA00019465"/>
    </source>
</evidence>
<evidence type="ECO:0000256" key="6">
    <source>
        <dbReference type="ARBA" id="ARBA00022857"/>
    </source>
</evidence>
<dbReference type="AlphaFoldDB" id="A0A1H2PR79"/>
<evidence type="ECO:0000256" key="8">
    <source>
        <dbReference type="ARBA" id="ARBA00032024"/>
    </source>
</evidence>
<evidence type="ECO:0000256" key="1">
    <source>
        <dbReference type="ARBA" id="ARBA00004994"/>
    </source>
</evidence>
<evidence type="ECO:0000256" key="3">
    <source>
        <dbReference type="ARBA" id="ARBA00013014"/>
    </source>
</evidence>
<dbReference type="Proteomes" id="UP000243719">
    <property type="component" value="Unassembled WGS sequence"/>
</dbReference>
<dbReference type="Gene3D" id="1.10.1040.10">
    <property type="entry name" value="N-(1-d-carboxylethyl)-l-norvaline Dehydrogenase, domain 2"/>
    <property type="match status" value="1"/>
</dbReference>
<evidence type="ECO:0000256" key="2">
    <source>
        <dbReference type="ARBA" id="ARBA00007870"/>
    </source>
</evidence>
<evidence type="ECO:0000256" key="5">
    <source>
        <dbReference type="ARBA" id="ARBA00022655"/>
    </source>
</evidence>
<sequence length="298" mass="31123">MTTRTGSTVAIIGPGAIGTAVAAALHEVGHTPLLCGRSSRDSLTLLDGDRRIVVPGPVRTDPAASADTVDLVFLAVKTTQTEAAAAWLTALSGPETVVCVLQNGVEQVESVAPHAPSGRVVPAVVWFPAQAQADGSVRLRGEPRLSLPDTATARVVAEVLQDTRCAVDLAADFNTLAWRKLLQNAVAGLMVLTHRRAGMFGRADIAGLAVAYLRECLAVARAEGADLGDEVAQAIVEKFQAYPADMGTSILTDREAGRPLEWEIRNGVIARRARQHGIPTPISDVVLPLLAAASDGPG</sequence>
<dbReference type="Gene3D" id="3.40.50.720">
    <property type="entry name" value="NAD(P)-binding Rossmann-like Domain"/>
    <property type="match status" value="1"/>
</dbReference>
<protein>
    <recommendedName>
        <fullName evidence="4 10">2-dehydropantoate 2-reductase</fullName>
        <ecNumber evidence="3 10">1.1.1.169</ecNumber>
    </recommendedName>
    <alternativeName>
        <fullName evidence="8 10">Ketopantoate reductase</fullName>
    </alternativeName>
</protein>
<dbReference type="PANTHER" id="PTHR43765">
    <property type="entry name" value="2-DEHYDROPANTOATE 2-REDUCTASE-RELATED"/>
    <property type="match status" value="1"/>
</dbReference>
<reference evidence="14" key="1">
    <citation type="submission" date="2016-09" db="EMBL/GenBank/DDBJ databases">
        <authorList>
            <person name="Varghese N."/>
            <person name="Submissions S."/>
        </authorList>
    </citation>
    <scope>NUCLEOTIDE SEQUENCE [LARGE SCALE GENOMIC DNA]</scope>
    <source>
        <strain evidence="14">JS23</strain>
    </source>
</reference>
<comment type="pathway">
    <text evidence="1 10">Cofactor biosynthesis; (R)-pantothenate biosynthesis; (R)-pantoate from 3-methyl-2-oxobutanoate: step 2/2.</text>
</comment>
<dbReference type="InterPro" id="IPR013332">
    <property type="entry name" value="KPR_N"/>
</dbReference>
<dbReference type="RefSeq" id="WP_091909378.1">
    <property type="nucleotide sequence ID" value="NZ_FNLO01000008.1"/>
</dbReference>
<name>A0A1H2PR79_9BURK</name>
<dbReference type="GO" id="GO:0050661">
    <property type="term" value="F:NADP binding"/>
    <property type="evidence" value="ECO:0007669"/>
    <property type="project" value="TreeGrafter"/>
</dbReference>
<evidence type="ECO:0000259" key="11">
    <source>
        <dbReference type="Pfam" id="PF02558"/>
    </source>
</evidence>
<feature type="domain" description="Ketopantoate reductase C-terminal" evidence="12">
    <location>
        <begin position="172"/>
        <end position="292"/>
    </location>
</feature>
<dbReference type="InterPro" id="IPR003710">
    <property type="entry name" value="ApbA"/>
</dbReference>
<organism evidence="13 14">
    <name type="scientific">Chitinasiproducens palmae</name>
    <dbReference type="NCBI Taxonomy" id="1770053"/>
    <lineage>
        <taxon>Bacteria</taxon>
        <taxon>Pseudomonadati</taxon>
        <taxon>Pseudomonadota</taxon>
        <taxon>Betaproteobacteria</taxon>
        <taxon>Burkholderiales</taxon>
        <taxon>Burkholderiaceae</taxon>
        <taxon>Chitinasiproducens</taxon>
    </lineage>
</organism>
<dbReference type="Pfam" id="PF08546">
    <property type="entry name" value="ApbA_C"/>
    <property type="match status" value="1"/>
</dbReference>
<dbReference type="InterPro" id="IPR050838">
    <property type="entry name" value="Ketopantoate_reductase"/>
</dbReference>
<feature type="domain" description="Ketopantoate reductase N-terminal" evidence="11">
    <location>
        <begin position="9"/>
        <end position="149"/>
    </location>
</feature>
<keyword evidence="7 10" id="KW-0560">Oxidoreductase</keyword>
<accession>A0A1H2PR79</accession>
<dbReference type="NCBIfam" id="NF005091">
    <property type="entry name" value="PRK06522.2-2"/>
    <property type="match status" value="1"/>
</dbReference>
<keyword evidence="6 10" id="KW-0521">NADP</keyword>
<dbReference type="SUPFAM" id="SSF48179">
    <property type="entry name" value="6-phosphogluconate dehydrogenase C-terminal domain-like"/>
    <property type="match status" value="1"/>
</dbReference>